<dbReference type="GeneID" id="95609356"/>
<keyword evidence="6 8" id="KW-0472">Membrane</keyword>
<dbReference type="InterPro" id="IPR049829">
    <property type="entry name" value="MptA/B-like"/>
</dbReference>
<evidence type="ECO:0000256" key="4">
    <source>
        <dbReference type="ARBA" id="ARBA00022692"/>
    </source>
</evidence>
<comment type="subcellular location">
    <subcellularLocation>
        <location evidence="1">Membrane</location>
        <topology evidence="1">Multi-pass membrane protein</topology>
    </subcellularLocation>
</comment>
<evidence type="ECO:0000313" key="9">
    <source>
        <dbReference type="EMBL" id="QEV44017.1"/>
    </source>
</evidence>
<evidence type="ECO:0000256" key="7">
    <source>
        <dbReference type="ARBA" id="ARBA00043987"/>
    </source>
</evidence>
<comment type="similarity">
    <text evidence="7">Belongs to the MptA/B family.</text>
</comment>
<dbReference type="RefSeq" id="WP_150492423.1">
    <property type="nucleotide sequence ID" value="NZ_BNBW01000023.1"/>
</dbReference>
<dbReference type="Pfam" id="PF26314">
    <property type="entry name" value="MptA_B_family"/>
    <property type="match status" value="1"/>
</dbReference>
<feature type="transmembrane region" description="Helical" evidence="8">
    <location>
        <begin position="253"/>
        <end position="281"/>
    </location>
</feature>
<keyword evidence="4 8" id="KW-0812">Transmembrane</keyword>
<proteinExistence type="inferred from homology"/>
<keyword evidence="3" id="KW-0808">Transferase</keyword>
<feature type="transmembrane region" description="Helical" evidence="8">
    <location>
        <begin position="389"/>
        <end position="409"/>
    </location>
</feature>
<reference evidence="9 10" key="1">
    <citation type="submission" date="2017-09" db="EMBL/GenBank/DDBJ databases">
        <authorList>
            <person name="Lee N."/>
            <person name="Cho B.-K."/>
        </authorList>
    </citation>
    <scope>NUCLEOTIDE SEQUENCE [LARGE SCALE GENOMIC DNA]</scope>
    <source>
        <strain evidence="9 10">ATCC 27476</strain>
    </source>
</reference>
<dbReference type="GO" id="GO:0016758">
    <property type="term" value="F:hexosyltransferase activity"/>
    <property type="evidence" value="ECO:0007669"/>
    <property type="project" value="InterPro"/>
</dbReference>
<feature type="transmembrane region" description="Helical" evidence="8">
    <location>
        <begin position="171"/>
        <end position="192"/>
    </location>
</feature>
<feature type="transmembrane region" description="Helical" evidence="8">
    <location>
        <begin position="361"/>
        <end position="382"/>
    </location>
</feature>
<dbReference type="GO" id="GO:0005886">
    <property type="term" value="C:plasma membrane"/>
    <property type="evidence" value="ECO:0007669"/>
    <property type="project" value="UniProtKB-SubCell"/>
</dbReference>
<keyword evidence="5 8" id="KW-1133">Transmembrane helix</keyword>
<dbReference type="NCBIfam" id="NF038066">
    <property type="entry name" value="MptB"/>
    <property type="match status" value="1"/>
</dbReference>
<dbReference type="AlphaFoldDB" id="A0A5J6IYH7"/>
<gene>
    <name evidence="9" type="ORF">CP980_02075</name>
</gene>
<evidence type="ECO:0000256" key="6">
    <source>
        <dbReference type="ARBA" id="ARBA00023136"/>
    </source>
</evidence>
<evidence type="ECO:0000256" key="1">
    <source>
        <dbReference type="ARBA" id="ARBA00004141"/>
    </source>
</evidence>
<keyword evidence="10" id="KW-1185">Reference proteome</keyword>
<evidence type="ECO:0000313" key="10">
    <source>
        <dbReference type="Proteomes" id="UP000325563"/>
    </source>
</evidence>
<feature type="transmembrane region" description="Helical" evidence="8">
    <location>
        <begin position="213"/>
        <end position="233"/>
    </location>
</feature>
<feature type="transmembrane region" description="Helical" evidence="8">
    <location>
        <begin position="293"/>
        <end position="318"/>
    </location>
</feature>
<evidence type="ECO:0000256" key="8">
    <source>
        <dbReference type="SAM" id="Phobius"/>
    </source>
</evidence>
<dbReference type="Proteomes" id="UP000325563">
    <property type="component" value="Chromosome"/>
</dbReference>
<accession>A0A5J6IYH7</accession>
<sequence length="497" mass="51037">MSEVGVTVRGCRLFGTLGSVLLAAGSWSAGALPLGVPDGVWAQRSPAHTVLGAAAAYAGLVLLVVAWWRLGGLLRAGEPIGGRRLRSVLWSWVLPLVPAPLIFSNDAYSYVAQGALAVRGWDVYRWGPSVLSGPIADNVPEVWQDAPAPYGPVAVAATRAVVAVTGEHHTVVAVLGMRLLALCGLALIVWGVGRLASEWGSAHGRAGGGAEAGALWAAVLNPLALVHLVGGAHNEALMIGLMVAGLVAFRRGYWVPGTVVLVAATLVKVPAAVALLCAGAWSVGGRPDRRAGWLRAAGITLVGGAALVLGVAVCGQGWGWLSTLRGPAQVYTVLSPSTDVGRILGLLSEGLGLGTAADAIAAARSVGMVLGVCLVGFCAWRAPRTGPEYATGTALLALVVTAPVVQPWYLLWGMVPLAAAAWRLLEGTGARLASLVLLFMVLPCGTSATWSYAFAALTGASAAMAALVAWGPPGLGAVPRLRLQERAWVRAAVRTRR</sequence>
<evidence type="ECO:0000256" key="5">
    <source>
        <dbReference type="ARBA" id="ARBA00022989"/>
    </source>
</evidence>
<name>A0A5J6IYH7_STRVI</name>
<protein>
    <submittedName>
        <fullName evidence="9">DUF2029 domain-containing protein</fullName>
    </submittedName>
</protein>
<keyword evidence="2" id="KW-0328">Glycosyltransferase</keyword>
<evidence type="ECO:0000256" key="3">
    <source>
        <dbReference type="ARBA" id="ARBA00022679"/>
    </source>
</evidence>
<dbReference type="KEGG" id="svn:CP980_02075"/>
<organism evidence="9 10">
    <name type="scientific">Streptomyces vinaceus</name>
    <dbReference type="NCBI Taxonomy" id="1960"/>
    <lineage>
        <taxon>Bacteria</taxon>
        <taxon>Bacillati</taxon>
        <taxon>Actinomycetota</taxon>
        <taxon>Actinomycetes</taxon>
        <taxon>Kitasatosporales</taxon>
        <taxon>Streptomycetaceae</taxon>
        <taxon>Streptomyces</taxon>
    </lineage>
</organism>
<evidence type="ECO:0000256" key="2">
    <source>
        <dbReference type="ARBA" id="ARBA00022676"/>
    </source>
</evidence>
<feature type="transmembrane region" description="Helical" evidence="8">
    <location>
        <begin position="47"/>
        <end position="68"/>
    </location>
</feature>
<dbReference type="EMBL" id="CP023692">
    <property type="protein sequence ID" value="QEV44017.1"/>
    <property type="molecule type" value="Genomic_DNA"/>
</dbReference>